<organism evidence="2 3">
    <name type="scientific">Methanobrevibacter cuticularis</name>
    <dbReference type="NCBI Taxonomy" id="47311"/>
    <lineage>
        <taxon>Archaea</taxon>
        <taxon>Methanobacteriati</taxon>
        <taxon>Methanobacteriota</taxon>
        <taxon>Methanomada group</taxon>
        <taxon>Methanobacteria</taxon>
        <taxon>Methanobacteriales</taxon>
        <taxon>Methanobacteriaceae</taxon>
        <taxon>Methanobrevibacter</taxon>
    </lineage>
</organism>
<evidence type="ECO:0000256" key="1">
    <source>
        <dbReference type="RuleBase" id="RU004508"/>
    </source>
</evidence>
<dbReference type="Pfam" id="PF01041">
    <property type="entry name" value="DegT_DnrJ_EryC1"/>
    <property type="match status" value="1"/>
</dbReference>
<name>A0A166CMF3_9EURY</name>
<dbReference type="InterPro" id="IPR015422">
    <property type="entry name" value="PyrdxlP-dep_Trfase_small"/>
</dbReference>
<dbReference type="CDD" id="cd00616">
    <property type="entry name" value="AHBA_syn"/>
    <property type="match status" value="1"/>
</dbReference>
<dbReference type="OrthoDB" id="10355at2157"/>
<dbReference type="InterPro" id="IPR015424">
    <property type="entry name" value="PyrdxlP-dep_Trfase"/>
</dbReference>
<sequence length="402" mass="45390">MIIQVGDLKIGDYEKKVINEILDSGRISEGINVKSFEIEWAKFIGTDYSLTTSSGTAALITGLSSLKYLKDTNISNNSKVITTPLTYISTINAISLSNFDPIFVDIDMDTLGITAKNIEDHLETVEDITNYSLILPVHLMGFSVDMNKINKIAKKYGLNVVEDSAQAHGTEYKNKKTGSMSLFSIFSFYIAHNIQVGEMGAINTNNKELMEICRKMKSNGRMCSCAICTRNTGSCPVKFKENFNNKDPRFTHDIIGYNFKTMEFQAALALAQLRNVDSIIKQRNENVKYLNEGLNEFENIIKLPNYSSKTSYLAYPIIVSKPEIISREKIRKKLENKGIETRPLFGSIPTQQPAYSHLKNEYSNKLPNADFVGKNGFYIGCHQYLGTEELDYIIKTFKELFH</sequence>
<dbReference type="InterPro" id="IPR015421">
    <property type="entry name" value="PyrdxlP-dep_Trfase_major"/>
</dbReference>
<accession>A0A166CMF3</accession>
<keyword evidence="1" id="KW-0663">Pyridoxal phosphate</keyword>
<dbReference type="EC" id="2.6.1.87" evidence="2"/>
<proteinExistence type="inferred from homology"/>
<dbReference type="SUPFAM" id="SSF53383">
    <property type="entry name" value="PLP-dependent transferases"/>
    <property type="match status" value="1"/>
</dbReference>
<evidence type="ECO:0000313" key="3">
    <source>
        <dbReference type="Proteomes" id="UP000077275"/>
    </source>
</evidence>
<dbReference type="InterPro" id="IPR000653">
    <property type="entry name" value="DegT/StrS_aminotransferase"/>
</dbReference>
<dbReference type="AlphaFoldDB" id="A0A166CMF3"/>
<dbReference type="GO" id="GO:0030170">
    <property type="term" value="F:pyridoxal phosphate binding"/>
    <property type="evidence" value="ECO:0007669"/>
    <property type="project" value="TreeGrafter"/>
</dbReference>
<dbReference type="GO" id="GO:0099620">
    <property type="term" value="F:UDP-4-amino-4-deoxy-L-arabinose aminotransferase"/>
    <property type="evidence" value="ECO:0007669"/>
    <property type="project" value="UniProtKB-EC"/>
</dbReference>
<dbReference type="GO" id="GO:0000271">
    <property type="term" value="P:polysaccharide biosynthetic process"/>
    <property type="evidence" value="ECO:0007669"/>
    <property type="project" value="TreeGrafter"/>
</dbReference>
<comment type="caution">
    <text evidence="2">The sequence shown here is derived from an EMBL/GenBank/DDBJ whole genome shotgun (WGS) entry which is preliminary data.</text>
</comment>
<dbReference type="EMBL" id="LWMW01000154">
    <property type="protein sequence ID" value="KZX14663.1"/>
    <property type="molecule type" value="Genomic_DNA"/>
</dbReference>
<keyword evidence="2" id="KW-0032">Aminotransferase</keyword>
<dbReference type="PIRSF" id="PIRSF000390">
    <property type="entry name" value="PLP_StrS"/>
    <property type="match status" value="1"/>
</dbReference>
<dbReference type="PANTHER" id="PTHR30244">
    <property type="entry name" value="TRANSAMINASE"/>
    <property type="match status" value="1"/>
</dbReference>
<gene>
    <name evidence="2" type="primary">arnB</name>
    <name evidence="2" type="ORF">MBCUT_19800</name>
</gene>
<keyword evidence="3" id="KW-1185">Reference proteome</keyword>
<evidence type="ECO:0000313" key="2">
    <source>
        <dbReference type="EMBL" id="KZX14663.1"/>
    </source>
</evidence>
<dbReference type="PATRIC" id="fig|47311.3.peg.2161"/>
<dbReference type="PANTHER" id="PTHR30244:SF34">
    <property type="entry name" value="DTDP-4-AMINO-4,6-DIDEOXYGALACTOSE TRANSAMINASE"/>
    <property type="match status" value="1"/>
</dbReference>
<dbReference type="Gene3D" id="3.90.1150.10">
    <property type="entry name" value="Aspartate Aminotransferase, domain 1"/>
    <property type="match status" value="1"/>
</dbReference>
<keyword evidence="2" id="KW-0808">Transferase</keyword>
<dbReference type="Proteomes" id="UP000077275">
    <property type="component" value="Unassembled WGS sequence"/>
</dbReference>
<dbReference type="STRING" id="47311.MBCUT_19800"/>
<comment type="similarity">
    <text evidence="1">Belongs to the DegT/DnrJ/EryC1 family.</text>
</comment>
<dbReference type="Gene3D" id="3.40.640.10">
    <property type="entry name" value="Type I PLP-dependent aspartate aminotransferase-like (Major domain)"/>
    <property type="match status" value="1"/>
</dbReference>
<dbReference type="RefSeq" id="WP_067260545.1">
    <property type="nucleotide sequence ID" value="NZ_LWMW01000154.1"/>
</dbReference>
<reference evidence="2 3" key="1">
    <citation type="submission" date="2016-04" db="EMBL/GenBank/DDBJ databases">
        <title>Genome sequence of Methanobrevibacter cuticularis DSM 11139.</title>
        <authorList>
            <person name="Poehlein A."/>
            <person name="Seedorf H."/>
            <person name="Daniel R."/>
        </authorList>
    </citation>
    <scope>NUCLEOTIDE SEQUENCE [LARGE SCALE GENOMIC DNA]</scope>
    <source>
        <strain evidence="2 3">DSM 11139</strain>
    </source>
</reference>
<protein>
    <submittedName>
        <fullName evidence="2">UDP-4-amino-4-deoxy-L-arabinose--oxoglutarate aminotransferase</fullName>
        <ecNumber evidence="2">2.6.1.87</ecNumber>
    </submittedName>
</protein>